<reference evidence="7 8" key="1">
    <citation type="submission" date="2017-04" db="EMBL/GenBank/DDBJ databases">
        <title>The genome sequence of Parageobacillus galactosidasius DSM 18751.</title>
        <authorList>
            <person name="Ramaloko W.T."/>
            <person name="Koen N."/>
            <person name="Polliack S."/>
            <person name="Aliyu H."/>
            <person name="Lebre P."/>
            <person name="Mohr T."/>
            <person name="Oswald F."/>
            <person name="Zwick M."/>
            <person name="Neumann A."/>
            <person name="Syldatk C."/>
            <person name="Cowan D."/>
            <person name="De Maayer P."/>
        </authorList>
    </citation>
    <scope>NUCLEOTIDE SEQUENCE [LARGE SCALE GENOMIC DNA]</scope>
    <source>
        <strain evidence="7 8">DSM 18751</strain>
    </source>
</reference>
<dbReference type="InterPro" id="IPR011708">
    <property type="entry name" value="DNA_pol3_alpha_NTPase_dom"/>
</dbReference>
<name>A0A226QRP2_9BACL</name>
<keyword evidence="8" id="KW-1185">Reference proteome</keyword>
<dbReference type="Proteomes" id="UP000198394">
    <property type="component" value="Unassembled WGS sequence"/>
</dbReference>
<dbReference type="InterPro" id="IPR040982">
    <property type="entry name" value="DNA_pol3_finger"/>
</dbReference>
<dbReference type="PANTHER" id="PTHR32294">
    <property type="entry name" value="DNA POLYMERASE III SUBUNIT ALPHA"/>
    <property type="match status" value="1"/>
</dbReference>
<dbReference type="InterPro" id="IPR004805">
    <property type="entry name" value="DnaE2/DnaE/PolC"/>
</dbReference>
<evidence type="ECO:0000256" key="1">
    <source>
        <dbReference type="ARBA" id="ARBA00022679"/>
    </source>
</evidence>
<feature type="domain" description="Bacterial DNA polymerase III alpha subunit NTPase" evidence="5">
    <location>
        <begin position="1"/>
        <end position="151"/>
    </location>
</feature>
<accession>A0A226QRP2</accession>
<gene>
    <name evidence="7" type="ORF">B9L23_07450</name>
</gene>
<dbReference type="Pfam" id="PF07733">
    <property type="entry name" value="DNA_pol3_alpha"/>
    <property type="match status" value="1"/>
</dbReference>
<evidence type="ECO:0000259" key="6">
    <source>
        <dbReference type="Pfam" id="PF17657"/>
    </source>
</evidence>
<dbReference type="InterPro" id="IPR041931">
    <property type="entry name" value="DNA_pol3_alpha_thumb_dom"/>
</dbReference>
<protein>
    <submittedName>
        <fullName evidence="7">Uncharacterized protein</fullName>
    </submittedName>
</protein>
<dbReference type="EMBL" id="NDYL01000001">
    <property type="protein sequence ID" value="OXB94694.1"/>
    <property type="molecule type" value="Genomic_DNA"/>
</dbReference>
<keyword evidence="3" id="KW-0235">DNA replication</keyword>
<evidence type="ECO:0000256" key="2">
    <source>
        <dbReference type="ARBA" id="ARBA00022695"/>
    </source>
</evidence>
<keyword evidence="1" id="KW-0808">Transferase</keyword>
<evidence type="ECO:0000256" key="4">
    <source>
        <dbReference type="ARBA" id="ARBA00022932"/>
    </source>
</evidence>
<dbReference type="GO" id="GO:0006260">
    <property type="term" value="P:DNA replication"/>
    <property type="evidence" value="ECO:0007669"/>
    <property type="project" value="UniProtKB-KW"/>
</dbReference>
<dbReference type="PANTHER" id="PTHR32294:SF0">
    <property type="entry name" value="DNA POLYMERASE III SUBUNIT ALPHA"/>
    <property type="match status" value="1"/>
</dbReference>
<evidence type="ECO:0000256" key="3">
    <source>
        <dbReference type="ARBA" id="ARBA00022705"/>
    </source>
</evidence>
<dbReference type="Pfam" id="PF17657">
    <property type="entry name" value="DNA_pol3_finger"/>
    <property type="match status" value="1"/>
</dbReference>
<dbReference type="AlphaFoldDB" id="A0A226QRP2"/>
<evidence type="ECO:0000313" key="8">
    <source>
        <dbReference type="Proteomes" id="UP000198394"/>
    </source>
</evidence>
<keyword evidence="4" id="KW-0239">DNA-directed DNA polymerase</keyword>
<dbReference type="GO" id="GO:0003887">
    <property type="term" value="F:DNA-directed DNA polymerase activity"/>
    <property type="evidence" value="ECO:0007669"/>
    <property type="project" value="UniProtKB-KW"/>
</dbReference>
<keyword evidence="2" id="KW-0548">Nucleotidyltransferase</keyword>
<dbReference type="Gene3D" id="1.10.10.1600">
    <property type="entry name" value="Bacterial DNA polymerase III alpha subunit, thumb domain"/>
    <property type="match status" value="1"/>
</dbReference>
<sequence>MDVDYSYAGARWVQNYLKRKYGDDKVAQIGTKGTLAAKASVRLVGKTLGYDAHIVDEFAKAIPNKPGIKLIEAYNQEERVRAYADHYKEWWEAALKLEGHVRSFGVHAGGIVLSPVPLTKVVPLRLDSEGLVTTQYDMSWIEKLLVKFDILKLDTLDLIKKTLEYAGLWGKFDIEDIDLNDPYVYEKVYNQLNLGGIFQCESDLYKSIIAEMKPNCFEDISVIMALGRPGPLDLIPSYIRRKWGFEKVTYPFPELEPVLKKTYGIFVYQEQIMESSRIIGNLTMGQADLLRKGIGKKKHDLMNRWIDLMIYGSEIYKQRHAELTKQYPNQEDIPLNEEGKPIIWVDYEYEDVPFVEGGINRGFDEQKLLELKKQWIKFGDYALE</sequence>
<comment type="caution">
    <text evidence="7">The sequence shown here is derived from an EMBL/GenBank/DDBJ whole genome shotgun (WGS) entry which is preliminary data.</text>
</comment>
<proteinExistence type="predicted"/>
<evidence type="ECO:0000313" key="7">
    <source>
        <dbReference type="EMBL" id="OXB94694.1"/>
    </source>
</evidence>
<dbReference type="GO" id="GO:0008408">
    <property type="term" value="F:3'-5' exonuclease activity"/>
    <property type="evidence" value="ECO:0007669"/>
    <property type="project" value="InterPro"/>
</dbReference>
<organism evidence="7 8">
    <name type="scientific">Parageobacillus galactosidasius</name>
    <dbReference type="NCBI Taxonomy" id="883812"/>
    <lineage>
        <taxon>Bacteria</taxon>
        <taxon>Bacillati</taxon>
        <taxon>Bacillota</taxon>
        <taxon>Bacilli</taxon>
        <taxon>Bacillales</taxon>
        <taxon>Anoxybacillaceae</taxon>
        <taxon>Parageobacillus</taxon>
    </lineage>
</organism>
<feature type="domain" description="DNA polymerase III alpha subunit finger" evidence="6">
    <location>
        <begin position="156"/>
        <end position="307"/>
    </location>
</feature>
<evidence type="ECO:0000259" key="5">
    <source>
        <dbReference type="Pfam" id="PF07733"/>
    </source>
</evidence>